<dbReference type="AlphaFoldDB" id="A0A1D3DT30"/>
<organism evidence="3 4">
    <name type="scientific">Streptomyces thermolilacinus SPC6</name>
    <dbReference type="NCBI Taxonomy" id="1306406"/>
    <lineage>
        <taxon>Bacteria</taxon>
        <taxon>Bacillati</taxon>
        <taxon>Actinomycetota</taxon>
        <taxon>Actinomycetes</taxon>
        <taxon>Kitasatosporales</taxon>
        <taxon>Streptomycetaceae</taxon>
        <taxon>Streptomyces</taxon>
    </lineage>
</organism>
<dbReference type="PROSITE" id="PS51257">
    <property type="entry name" value="PROKAR_LIPOPROTEIN"/>
    <property type="match status" value="1"/>
</dbReference>
<evidence type="ECO:0000313" key="3">
    <source>
        <dbReference type="EMBL" id="OEJ95479.1"/>
    </source>
</evidence>
<dbReference type="STRING" id="1306406.J116_014315"/>
<feature type="compositionally biased region" description="Low complexity" evidence="1">
    <location>
        <begin position="177"/>
        <end position="191"/>
    </location>
</feature>
<dbReference type="InterPro" id="IPR036182">
    <property type="entry name" value="PCuAC_sf"/>
</dbReference>
<dbReference type="EMBL" id="ASHX02000001">
    <property type="protein sequence ID" value="OEJ95479.1"/>
    <property type="molecule type" value="Genomic_DNA"/>
</dbReference>
<evidence type="ECO:0000256" key="1">
    <source>
        <dbReference type="SAM" id="MobiDB-lite"/>
    </source>
</evidence>
<dbReference type="InterPro" id="IPR058248">
    <property type="entry name" value="Lxx211020-like"/>
</dbReference>
<comment type="caution">
    <text evidence="3">The sequence shown here is derived from an EMBL/GenBank/DDBJ whole genome shotgun (WGS) entry which is preliminary data.</text>
</comment>
<protein>
    <submittedName>
        <fullName evidence="3">Copper resistance protein CopZ</fullName>
    </submittedName>
</protein>
<gene>
    <name evidence="3" type="ORF">J116_014315</name>
</gene>
<dbReference type="Pfam" id="PF04314">
    <property type="entry name" value="PCuAC"/>
    <property type="match status" value="1"/>
</dbReference>
<dbReference type="Gene3D" id="2.60.40.1890">
    <property type="entry name" value="PCu(A)C copper chaperone"/>
    <property type="match status" value="1"/>
</dbReference>
<feature type="signal peptide" evidence="2">
    <location>
        <begin position="1"/>
        <end position="23"/>
    </location>
</feature>
<feature type="chain" id="PRO_5038719452" evidence="2">
    <location>
        <begin position="24"/>
        <end position="191"/>
    </location>
</feature>
<proteinExistence type="predicted"/>
<dbReference type="PANTHER" id="PTHR36302:SF1">
    <property type="entry name" value="COPPER CHAPERONE PCU(A)C"/>
    <property type="match status" value="1"/>
</dbReference>
<dbReference type="InterPro" id="IPR007410">
    <property type="entry name" value="LpqE-like"/>
</dbReference>
<keyword evidence="4" id="KW-1185">Reference proteome</keyword>
<dbReference type="eggNOG" id="COG2847">
    <property type="taxonomic scope" value="Bacteria"/>
</dbReference>
<name>A0A1D3DT30_9ACTN</name>
<keyword evidence="2" id="KW-0732">Signal</keyword>
<evidence type="ECO:0000313" key="4">
    <source>
        <dbReference type="Proteomes" id="UP000095329"/>
    </source>
</evidence>
<evidence type="ECO:0000256" key="2">
    <source>
        <dbReference type="SAM" id="SignalP"/>
    </source>
</evidence>
<dbReference type="SUPFAM" id="SSF110087">
    <property type="entry name" value="DR1885-like metal-binding protein"/>
    <property type="match status" value="1"/>
</dbReference>
<accession>A0A1D3DT30</accession>
<reference evidence="3 4" key="1">
    <citation type="journal article" date="2013" name="Genome Announc.">
        <title>Genome Sequence of Streptomyces violaceusniger Strain SPC6, a Halotolerant Streptomycete That Exhibits Rapid Growth and Development.</title>
        <authorList>
            <person name="Chen X."/>
            <person name="Zhang B."/>
            <person name="Zhang W."/>
            <person name="Wu X."/>
            <person name="Zhang M."/>
            <person name="Chen T."/>
            <person name="Liu G."/>
            <person name="Dyson P."/>
        </authorList>
    </citation>
    <scope>NUCLEOTIDE SEQUENCE [LARGE SCALE GENOMIC DNA]</scope>
    <source>
        <strain evidence="3 4">SPC6</strain>
    </source>
</reference>
<sequence>MTRSTTTAALSASLALVAGLALGGCSSAGPGESAGQADGTPRLKVSGAFIPEPVNAAMAGGFLTVTNTGDTGDTLTSVTSDLSDDVQLHETKNQKMRQVESFDVPAHGELRLERGGSHLMFMELKRTPKQGDKVRIELRFKESDPIAVEVPVEARTHNPQRSGESGEHTQHGGTSAHQHQPQEQQQHGTRH</sequence>
<feature type="region of interest" description="Disordered" evidence="1">
    <location>
        <begin position="143"/>
        <end position="191"/>
    </location>
</feature>
<dbReference type="OrthoDB" id="9796962at2"/>
<dbReference type="Proteomes" id="UP000095329">
    <property type="component" value="Unassembled WGS sequence"/>
</dbReference>
<dbReference type="PANTHER" id="PTHR36302">
    <property type="entry name" value="BLR7088 PROTEIN"/>
    <property type="match status" value="1"/>
</dbReference>